<evidence type="ECO:0008006" key="9">
    <source>
        <dbReference type="Google" id="ProtNLM"/>
    </source>
</evidence>
<proteinExistence type="predicted"/>
<keyword evidence="6" id="KW-0812">Transmembrane</keyword>
<dbReference type="EMBL" id="JABSTR010000007">
    <property type="protein sequence ID" value="KAH9375913.1"/>
    <property type="molecule type" value="Genomic_DNA"/>
</dbReference>
<evidence type="ECO:0000256" key="4">
    <source>
        <dbReference type="ARBA" id="ARBA00023065"/>
    </source>
</evidence>
<name>A0A9J6GLS8_HAELO</name>
<dbReference type="Gene3D" id="3.30.70.330">
    <property type="match status" value="1"/>
</dbReference>
<reference evidence="7 8" key="1">
    <citation type="journal article" date="2020" name="Cell">
        <title>Large-Scale Comparative Analyses of Tick Genomes Elucidate Their Genetic Diversity and Vector Capacities.</title>
        <authorList>
            <consortium name="Tick Genome and Microbiome Consortium (TIGMIC)"/>
            <person name="Jia N."/>
            <person name="Wang J."/>
            <person name="Shi W."/>
            <person name="Du L."/>
            <person name="Sun Y."/>
            <person name="Zhan W."/>
            <person name="Jiang J.F."/>
            <person name="Wang Q."/>
            <person name="Zhang B."/>
            <person name="Ji P."/>
            <person name="Bell-Sakyi L."/>
            <person name="Cui X.M."/>
            <person name="Yuan T.T."/>
            <person name="Jiang B.G."/>
            <person name="Yang W.F."/>
            <person name="Lam T.T."/>
            <person name="Chang Q.C."/>
            <person name="Ding S.J."/>
            <person name="Wang X.J."/>
            <person name="Zhu J.G."/>
            <person name="Ruan X.D."/>
            <person name="Zhao L."/>
            <person name="Wei J.T."/>
            <person name="Ye R.Z."/>
            <person name="Que T.C."/>
            <person name="Du C.H."/>
            <person name="Zhou Y.H."/>
            <person name="Cheng J.X."/>
            <person name="Dai P.F."/>
            <person name="Guo W.B."/>
            <person name="Han X.H."/>
            <person name="Huang E.J."/>
            <person name="Li L.F."/>
            <person name="Wei W."/>
            <person name="Gao Y.C."/>
            <person name="Liu J.Z."/>
            <person name="Shao H.Z."/>
            <person name="Wang X."/>
            <person name="Wang C.C."/>
            <person name="Yang T.C."/>
            <person name="Huo Q.B."/>
            <person name="Li W."/>
            <person name="Chen H.Y."/>
            <person name="Chen S.E."/>
            <person name="Zhou L.G."/>
            <person name="Ni X.B."/>
            <person name="Tian J.H."/>
            <person name="Sheng Y."/>
            <person name="Liu T."/>
            <person name="Pan Y.S."/>
            <person name="Xia L.Y."/>
            <person name="Li J."/>
            <person name="Zhao F."/>
            <person name="Cao W.C."/>
        </authorList>
    </citation>
    <scope>NUCLEOTIDE SEQUENCE [LARGE SCALE GENOMIC DNA]</scope>
    <source>
        <strain evidence="7">HaeL-2018</strain>
    </source>
</reference>
<protein>
    <recommendedName>
        <fullName evidence="9">Zinc transporter 6</fullName>
    </recommendedName>
</protein>
<sequence>MAPPHMSTEEEAEEALKNLNSYSFMGSTLSVERSTSKFHQEPGAPGRAKGGPSRPPYGGGGGMQRNGYDGRPSAGGYYNGGPYADYRRGGDFYDRAPYRAMVDRPRPYPAPYERRDDPYAPRRPPPGPPSMGGPDMYERRPAPDYALYSRRSPPPASGCVILSYTEGTVRPFSGHTGTAGVPAMGRVTAWVATPTVATRHHTIRTPLDTAAGVGGREDPSVLQGRWGRFLPATVLGLCWHLLVQLTVRQPSLASVLQASSSSWLQEHLADISHSVCSVVPGLSGLLLPRLNPILLLGWAEACLLLFCHTLLLSYDWQHADTVTAVFLAIMCCATMLPVSVHCACVLLQTTPGHLLGQLDKCLREASTLDGVLEFRHELFWTLSFGTLAGSVHVRVRRDANEQLVLAHVVDRLSALVPELTVQVFKDEWAWSRAAPFHTAREQAPALERHEHFVGDGGPAKV</sequence>
<evidence type="ECO:0000313" key="7">
    <source>
        <dbReference type="EMBL" id="KAH9375913.1"/>
    </source>
</evidence>
<evidence type="ECO:0000256" key="3">
    <source>
        <dbReference type="ARBA" id="ARBA00022833"/>
    </source>
</evidence>
<keyword evidence="6" id="KW-1133">Transmembrane helix</keyword>
<evidence type="ECO:0000256" key="1">
    <source>
        <dbReference type="ARBA" id="ARBA00004127"/>
    </source>
</evidence>
<dbReference type="GO" id="GO:0005794">
    <property type="term" value="C:Golgi apparatus"/>
    <property type="evidence" value="ECO:0007669"/>
    <property type="project" value="TreeGrafter"/>
</dbReference>
<dbReference type="GO" id="GO:0003676">
    <property type="term" value="F:nucleic acid binding"/>
    <property type="evidence" value="ECO:0007669"/>
    <property type="project" value="InterPro"/>
</dbReference>
<evidence type="ECO:0000256" key="6">
    <source>
        <dbReference type="SAM" id="Phobius"/>
    </source>
</evidence>
<feature type="region of interest" description="Disordered" evidence="5">
    <location>
        <begin position="30"/>
        <end position="79"/>
    </location>
</feature>
<dbReference type="GO" id="GO:0006829">
    <property type="term" value="P:zinc ion transport"/>
    <property type="evidence" value="ECO:0007669"/>
    <property type="project" value="TreeGrafter"/>
</dbReference>
<gene>
    <name evidence="7" type="ORF">HPB48_012553</name>
</gene>
<dbReference type="AlphaFoldDB" id="A0A9J6GLS8"/>
<feature type="compositionally biased region" description="Pro residues" evidence="5">
    <location>
        <begin position="121"/>
        <end position="131"/>
    </location>
</feature>
<dbReference type="InterPro" id="IPR012677">
    <property type="entry name" value="Nucleotide-bd_a/b_plait_sf"/>
</dbReference>
<dbReference type="InterPro" id="IPR035979">
    <property type="entry name" value="RBD_domain_sf"/>
</dbReference>
<evidence type="ECO:0000256" key="5">
    <source>
        <dbReference type="SAM" id="MobiDB-lite"/>
    </source>
</evidence>
<comment type="subcellular location">
    <subcellularLocation>
        <location evidence="1">Endomembrane system</location>
        <topology evidence="1">Multi-pass membrane protein</topology>
    </subcellularLocation>
</comment>
<keyword evidence="6" id="KW-0472">Membrane</keyword>
<dbReference type="OrthoDB" id="5382797at2759"/>
<dbReference type="SUPFAM" id="SSF54928">
    <property type="entry name" value="RNA-binding domain, RBD"/>
    <property type="match status" value="1"/>
</dbReference>
<dbReference type="InterPro" id="IPR052005">
    <property type="entry name" value="CDF_SLC30A"/>
</dbReference>
<dbReference type="Proteomes" id="UP000821853">
    <property type="component" value="Chromosome 5"/>
</dbReference>
<keyword evidence="3" id="KW-0862">Zinc</keyword>
<evidence type="ECO:0000313" key="8">
    <source>
        <dbReference type="Proteomes" id="UP000821853"/>
    </source>
</evidence>
<feature type="transmembrane region" description="Helical" evidence="6">
    <location>
        <begin position="293"/>
        <end position="312"/>
    </location>
</feature>
<keyword evidence="4" id="KW-0406">Ion transport</keyword>
<comment type="caution">
    <text evidence="7">The sequence shown here is derived from an EMBL/GenBank/DDBJ whole genome shotgun (WGS) entry which is preliminary data.</text>
</comment>
<organism evidence="7 8">
    <name type="scientific">Haemaphysalis longicornis</name>
    <name type="common">Bush tick</name>
    <dbReference type="NCBI Taxonomy" id="44386"/>
    <lineage>
        <taxon>Eukaryota</taxon>
        <taxon>Metazoa</taxon>
        <taxon>Ecdysozoa</taxon>
        <taxon>Arthropoda</taxon>
        <taxon>Chelicerata</taxon>
        <taxon>Arachnida</taxon>
        <taxon>Acari</taxon>
        <taxon>Parasitiformes</taxon>
        <taxon>Ixodida</taxon>
        <taxon>Ixodoidea</taxon>
        <taxon>Ixodidae</taxon>
        <taxon>Haemaphysalinae</taxon>
        <taxon>Haemaphysalis</taxon>
    </lineage>
</organism>
<dbReference type="PANTHER" id="PTHR46531:SF1">
    <property type="entry name" value="ZINC TRANSPORTER 6"/>
    <property type="match status" value="1"/>
</dbReference>
<keyword evidence="2" id="KW-0813">Transport</keyword>
<evidence type="ECO:0000256" key="2">
    <source>
        <dbReference type="ARBA" id="ARBA00022448"/>
    </source>
</evidence>
<feature type="compositionally biased region" description="Basic and acidic residues" evidence="5">
    <location>
        <begin position="103"/>
        <end position="120"/>
    </location>
</feature>
<keyword evidence="8" id="KW-1185">Reference proteome</keyword>
<dbReference type="VEuPathDB" id="VectorBase:HLOH_041281"/>
<feature type="transmembrane region" description="Helical" evidence="6">
    <location>
        <begin position="324"/>
        <end position="347"/>
    </location>
</feature>
<feature type="region of interest" description="Disordered" evidence="5">
    <location>
        <begin position="103"/>
        <end position="153"/>
    </location>
</feature>
<dbReference type="PANTHER" id="PTHR46531">
    <property type="entry name" value="ZINC TRANSPORTER 6"/>
    <property type="match status" value="1"/>
</dbReference>
<accession>A0A9J6GLS8</accession>